<dbReference type="PANTHER" id="PTHR12860:SF0">
    <property type="entry name" value="SIGNAL RECOGNITION PARTICLE SUBUNIT SRP68"/>
    <property type="match status" value="1"/>
</dbReference>
<comment type="subcellular location">
    <subcellularLocation>
        <location evidence="1">Cytoplasm</location>
    </subcellularLocation>
    <subcellularLocation>
        <location evidence="2">Nucleus</location>
        <location evidence="2">Nucleolus</location>
    </subcellularLocation>
</comment>
<dbReference type="Gene3D" id="1.10.3450.40">
    <property type="entry name" value="Signal recognition particle, SRP68 subunit, RNA-binding domain"/>
    <property type="match status" value="1"/>
</dbReference>
<name>A0A1E4TL48_9ASCO</name>
<dbReference type="InterPro" id="IPR026258">
    <property type="entry name" value="SRP68"/>
</dbReference>
<dbReference type="OrthoDB" id="10255118at2759"/>
<keyword evidence="6" id="KW-0733">Signal recognition particle</keyword>
<dbReference type="GO" id="GO:0005786">
    <property type="term" value="C:signal recognition particle, endoplasmic reticulum targeting"/>
    <property type="evidence" value="ECO:0007669"/>
    <property type="project" value="UniProtKB-KW"/>
</dbReference>
<dbReference type="InterPro" id="IPR038253">
    <property type="entry name" value="SRP68_N_sf"/>
</dbReference>
<dbReference type="Pfam" id="PF16969">
    <property type="entry name" value="SRP68"/>
    <property type="match status" value="2"/>
</dbReference>
<evidence type="ECO:0000256" key="1">
    <source>
        <dbReference type="ARBA" id="ARBA00004496"/>
    </source>
</evidence>
<keyword evidence="5" id="KW-0694">RNA-binding</keyword>
<dbReference type="GO" id="GO:0005047">
    <property type="term" value="F:signal recognition particle binding"/>
    <property type="evidence" value="ECO:0007669"/>
    <property type="project" value="InterPro"/>
</dbReference>
<organism evidence="10 11">
    <name type="scientific">Tortispora caseinolytica NRRL Y-17796</name>
    <dbReference type="NCBI Taxonomy" id="767744"/>
    <lineage>
        <taxon>Eukaryota</taxon>
        <taxon>Fungi</taxon>
        <taxon>Dikarya</taxon>
        <taxon>Ascomycota</taxon>
        <taxon>Saccharomycotina</taxon>
        <taxon>Trigonopsidomycetes</taxon>
        <taxon>Trigonopsidales</taxon>
        <taxon>Trigonopsidaceae</taxon>
        <taxon>Tortispora</taxon>
    </lineage>
</organism>
<dbReference type="GO" id="GO:0008312">
    <property type="term" value="F:7S RNA binding"/>
    <property type="evidence" value="ECO:0007669"/>
    <property type="project" value="InterPro"/>
</dbReference>
<dbReference type="AlphaFoldDB" id="A0A1E4TL48"/>
<keyword evidence="11" id="KW-1185">Reference proteome</keyword>
<proteinExistence type="inferred from homology"/>
<evidence type="ECO:0000256" key="9">
    <source>
        <dbReference type="ARBA" id="ARBA00029498"/>
    </source>
</evidence>
<dbReference type="GO" id="GO:0030942">
    <property type="term" value="F:endoplasmic reticulum signal peptide binding"/>
    <property type="evidence" value="ECO:0007669"/>
    <property type="project" value="InterPro"/>
</dbReference>
<evidence type="ECO:0000313" key="10">
    <source>
        <dbReference type="EMBL" id="ODV92490.1"/>
    </source>
</evidence>
<dbReference type="EMBL" id="KV453841">
    <property type="protein sequence ID" value="ODV92490.1"/>
    <property type="molecule type" value="Genomic_DNA"/>
</dbReference>
<keyword evidence="4" id="KW-0963">Cytoplasm</keyword>
<dbReference type="PANTHER" id="PTHR12860">
    <property type="entry name" value="SIGNAL RECOGNITION PARTICLE 68 KDA PROTEIN"/>
    <property type="match status" value="1"/>
</dbReference>
<dbReference type="Proteomes" id="UP000095023">
    <property type="component" value="Unassembled WGS sequence"/>
</dbReference>
<evidence type="ECO:0000256" key="6">
    <source>
        <dbReference type="ARBA" id="ARBA00023135"/>
    </source>
</evidence>
<gene>
    <name evidence="10" type="ORF">CANCADRAFT_87209</name>
</gene>
<sequence length="516" mass="58432">MVPFAFEEILERRVSSGVTSSAEVLEYTRYHRQLTREILTLRKQLKIQSPIKNGKYPSHNINVNSIESDSRSAFLLILEAERYWAVAMAAELRQQRRHTLTKLKKAVNTLKPLVAAVNTTDLGVYFALILGALYFRRQKWSHAYECYIYARRELVILGDSAKNPEVKYLYVSEQRGVVDPSLRTICRALKKEFADFADLPKTIGEPQVPEIQSLVDDYSAVEHQKFKGTTIFWRSHSVNVTSDIAMAVDAARKVEEQFKLEAAAKKKSQAAEKYDNVIGAWQDVVDAVDHDTQLLKEAVDPNLAIAETYAKFKILSYRVLRELDFNVPDDNSKLARISRILSSVLEAQRLPGVPRDEQLCAALRASELAYRAEQALVIANSHWQCKNFLSCLALASHAYESCKRAERERSGLDANESLTDLVVSPEYINNIMESAKRLRVRSRAMTVAQKRRKALDGVFAIEKLEYAVSDLDVTKLVDTRPLSEWEVRPFGTKPTFFDIAYDIVAAGDSEVTSTDP</sequence>
<protein>
    <recommendedName>
        <fullName evidence="9">Signal recognition particle subunit SRP68</fullName>
    </recommendedName>
</protein>
<keyword evidence="8" id="KW-0687">Ribonucleoprotein</keyword>
<evidence type="ECO:0000256" key="3">
    <source>
        <dbReference type="ARBA" id="ARBA00009352"/>
    </source>
</evidence>
<dbReference type="GO" id="GO:0005730">
    <property type="term" value="C:nucleolus"/>
    <property type="evidence" value="ECO:0007669"/>
    <property type="project" value="UniProtKB-SubCell"/>
</dbReference>
<reference evidence="11" key="1">
    <citation type="submission" date="2016-02" db="EMBL/GenBank/DDBJ databases">
        <title>Comparative genomics of biotechnologically important yeasts.</title>
        <authorList>
            <consortium name="DOE Joint Genome Institute"/>
            <person name="Riley R."/>
            <person name="Haridas S."/>
            <person name="Wolfe K.H."/>
            <person name="Lopes M.R."/>
            <person name="Hittinger C.T."/>
            <person name="Goker M."/>
            <person name="Salamov A."/>
            <person name="Wisecaver J."/>
            <person name="Long T.M."/>
            <person name="Aerts A.L."/>
            <person name="Barry K."/>
            <person name="Choi C."/>
            <person name="Clum A."/>
            <person name="Coughlan A.Y."/>
            <person name="Deshpande S."/>
            <person name="Douglass A.P."/>
            <person name="Hanson S.J."/>
            <person name="Klenk H.-P."/>
            <person name="Labutti K."/>
            <person name="Lapidus A."/>
            <person name="Lindquist E."/>
            <person name="Lipzen A."/>
            <person name="Meier-Kolthoff J.P."/>
            <person name="Ohm R.A."/>
            <person name="Otillar R.P."/>
            <person name="Pangilinan J."/>
            <person name="Peng Y."/>
            <person name="Rokas A."/>
            <person name="Rosa C.A."/>
            <person name="Scheuner C."/>
            <person name="Sibirny A.A."/>
            <person name="Slot J.C."/>
            <person name="Stielow J.B."/>
            <person name="Sun H."/>
            <person name="Kurtzman C.P."/>
            <person name="Blackwell M."/>
            <person name="Jeffries T.W."/>
            <person name="Grigoriev I.V."/>
        </authorList>
    </citation>
    <scope>NUCLEOTIDE SEQUENCE [LARGE SCALE GENOMIC DNA]</scope>
    <source>
        <strain evidence="11">NRRL Y-17796</strain>
    </source>
</reference>
<evidence type="ECO:0000256" key="5">
    <source>
        <dbReference type="ARBA" id="ARBA00022884"/>
    </source>
</evidence>
<accession>A0A1E4TL48</accession>
<evidence type="ECO:0000256" key="7">
    <source>
        <dbReference type="ARBA" id="ARBA00023242"/>
    </source>
</evidence>
<evidence type="ECO:0000256" key="4">
    <source>
        <dbReference type="ARBA" id="ARBA00022490"/>
    </source>
</evidence>
<evidence type="ECO:0000256" key="2">
    <source>
        <dbReference type="ARBA" id="ARBA00004604"/>
    </source>
</evidence>
<evidence type="ECO:0000256" key="8">
    <source>
        <dbReference type="ARBA" id="ARBA00023274"/>
    </source>
</evidence>
<keyword evidence="7" id="KW-0539">Nucleus</keyword>
<evidence type="ECO:0000313" key="11">
    <source>
        <dbReference type="Proteomes" id="UP000095023"/>
    </source>
</evidence>
<comment type="similarity">
    <text evidence="3">Belongs to the SRP68 family.</text>
</comment>
<dbReference type="GO" id="GO:0006614">
    <property type="term" value="P:SRP-dependent cotranslational protein targeting to membrane"/>
    <property type="evidence" value="ECO:0007669"/>
    <property type="project" value="InterPro"/>
</dbReference>